<dbReference type="Gene3D" id="3.40.50.360">
    <property type="match status" value="1"/>
</dbReference>
<feature type="domain" description="NADPH-dependent FMN reductase-like" evidence="3">
    <location>
        <begin position="3"/>
        <end position="123"/>
    </location>
</feature>
<evidence type="ECO:0000259" key="3">
    <source>
        <dbReference type="Pfam" id="PF03358"/>
    </source>
</evidence>
<evidence type="ECO:0000256" key="1">
    <source>
        <dbReference type="ARBA" id="ARBA00022630"/>
    </source>
</evidence>
<evidence type="ECO:0000313" key="4">
    <source>
        <dbReference type="EMBL" id="SCC04650.1"/>
    </source>
</evidence>
<protein>
    <submittedName>
        <fullName evidence="4">Multimeric flavodoxin WrbA</fullName>
    </submittedName>
</protein>
<dbReference type="SUPFAM" id="SSF52218">
    <property type="entry name" value="Flavoproteins"/>
    <property type="match status" value="1"/>
</dbReference>
<dbReference type="Pfam" id="PF03358">
    <property type="entry name" value="FMN_red"/>
    <property type="match status" value="1"/>
</dbReference>
<gene>
    <name evidence="4" type="ORF">GA0061071_104333</name>
</gene>
<keyword evidence="2" id="KW-0288">FMN</keyword>
<name>A0A1C4BCT8_9ENTR</name>
<dbReference type="InterPro" id="IPR029039">
    <property type="entry name" value="Flavoprotein-like_sf"/>
</dbReference>
<evidence type="ECO:0000313" key="5">
    <source>
        <dbReference type="Proteomes" id="UP000198975"/>
    </source>
</evidence>
<accession>A0A1C4BCT8</accession>
<dbReference type="PANTHER" id="PTHR43278">
    <property type="entry name" value="NAD(P)H-DEPENDENT FMN-CONTAINING OXIDOREDUCTASE YWQN-RELATED"/>
    <property type="match status" value="1"/>
</dbReference>
<dbReference type="InterPro" id="IPR051796">
    <property type="entry name" value="ISF_SsuE-like"/>
</dbReference>
<dbReference type="AlphaFoldDB" id="A0A1C4BCT8"/>
<dbReference type="GO" id="GO:0016491">
    <property type="term" value="F:oxidoreductase activity"/>
    <property type="evidence" value="ECO:0007669"/>
    <property type="project" value="InterPro"/>
</dbReference>
<dbReference type="PANTHER" id="PTHR43278:SF4">
    <property type="entry name" value="NAD(P)H-DEPENDENT FMN-CONTAINING OXIDOREDUCTASE YWQN-RELATED"/>
    <property type="match status" value="1"/>
</dbReference>
<sequence length="180" mass="20902">MSKFVVFNGSSRYPGNSSVIVEKVFSGFDAEAFRLKDFTITQYEDYRETDLKYKPVTDDYDYLINKFLHSDVAVFVSPVYWYGISGTMKVFIDRFSESLKKIPDFRQRCQGKKIVLIVIGGDNPQHKANIITTQFEYICEFLGMSLCHTFKGEADRAGEIKEQHEFILSIKNYFESNFII</sequence>
<dbReference type="Proteomes" id="UP000198975">
    <property type="component" value="Unassembled WGS sequence"/>
</dbReference>
<dbReference type="RefSeq" id="WP_061496771.1">
    <property type="nucleotide sequence ID" value="NZ_CP115659.1"/>
</dbReference>
<dbReference type="EMBL" id="FMAY01000004">
    <property type="protein sequence ID" value="SCC04650.1"/>
    <property type="molecule type" value="Genomic_DNA"/>
</dbReference>
<proteinExistence type="predicted"/>
<keyword evidence="1" id="KW-0285">Flavoprotein</keyword>
<evidence type="ECO:0000256" key="2">
    <source>
        <dbReference type="ARBA" id="ARBA00022643"/>
    </source>
</evidence>
<dbReference type="InterPro" id="IPR005025">
    <property type="entry name" value="FMN_Rdtase-like_dom"/>
</dbReference>
<keyword evidence="5" id="KW-1185">Reference proteome</keyword>
<dbReference type="OrthoDB" id="9805976at2"/>
<organism evidence="4 5">
    <name type="scientific">Kosakonia oryzendophytica</name>
    <dbReference type="NCBI Taxonomy" id="1005665"/>
    <lineage>
        <taxon>Bacteria</taxon>
        <taxon>Pseudomonadati</taxon>
        <taxon>Pseudomonadota</taxon>
        <taxon>Gammaproteobacteria</taxon>
        <taxon>Enterobacterales</taxon>
        <taxon>Enterobacteriaceae</taxon>
        <taxon>Kosakonia</taxon>
    </lineage>
</organism>
<reference evidence="5" key="1">
    <citation type="submission" date="2016-08" db="EMBL/GenBank/DDBJ databases">
        <authorList>
            <person name="Varghese N."/>
            <person name="Submissions Spin"/>
        </authorList>
    </citation>
    <scope>NUCLEOTIDE SEQUENCE [LARGE SCALE GENOMIC DNA]</scope>
    <source>
        <strain evidence="5">REICA_082</strain>
    </source>
</reference>